<evidence type="ECO:0000313" key="2">
    <source>
        <dbReference type="Proteomes" id="UP000824540"/>
    </source>
</evidence>
<evidence type="ECO:0000313" key="1">
    <source>
        <dbReference type="EMBL" id="KAG9354968.1"/>
    </source>
</evidence>
<reference evidence="1" key="1">
    <citation type="thesis" date="2021" institute="BYU ScholarsArchive" country="Provo, UT, USA">
        <title>Applications of and Algorithms for Genome Assembly and Genomic Analyses with an Emphasis on Marine Teleosts.</title>
        <authorList>
            <person name="Pickett B.D."/>
        </authorList>
    </citation>
    <scope>NUCLEOTIDE SEQUENCE</scope>
    <source>
        <strain evidence="1">HI-2016</strain>
    </source>
</reference>
<protein>
    <submittedName>
        <fullName evidence="1">Uncharacterized protein</fullName>
    </submittedName>
</protein>
<organism evidence="1 2">
    <name type="scientific">Albula glossodonta</name>
    <name type="common">roundjaw bonefish</name>
    <dbReference type="NCBI Taxonomy" id="121402"/>
    <lineage>
        <taxon>Eukaryota</taxon>
        <taxon>Metazoa</taxon>
        <taxon>Chordata</taxon>
        <taxon>Craniata</taxon>
        <taxon>Vertebrata</taxon>
        <taxon>Euteleostomi</taxon>
        <taxon>Actinopterygii</taxon>
        <taxon>Neopterygii</taxon>
        <taxon>Teleostei</taxon>
        <taxon>Albuliformes</taxon>
        <taxon>Albulidae</taxon>
        <taxon>Albula</taxon>
    </lineage>
</organism>
<comment type="caution">
    <text evidence="1">The sequence shown here is derived from an EMBL/GenBank/DDBJ whole genome shotgun (WGS) entry which is preliminary data.</text>
</comment>
<dbReference type="EMBL" id="JAFBMS010000002">
    <property type="protein sequence ID" value="KAG9354968.1"/>
    <property type="molecule type" value="Genomic_DNA"/>
</dbReference>
<name>A0A8T2PUL7_9TELE</name>
<gene>
    <name evidence="1" type="ORF">JZ751_001681</name>
</gene>
<dbReference type="AlphaFoldDB" id="A0A8T2PUL7"/>
<dbReference type="Proteomes" id="UP000824540">
    <property type="component" value="Unassembled WGS sequence"/>
</dbReference>
<keyword evidence="2" id="KW-1185">Reference proteome</keyword>
<accession>A0A8T2PUL7</accession>
<proteinExistence type="predicted"/>
<sequence>MGNPLFPAGNSRIKTKFQTLHMHPSPAGIPHVFPSCGAAVWVRVPKLNPQIIGPRYTKLRDWHHGVSARTLNVQ</sequence>